<dbReference type="Gene3D" id="3.30.429.10">
    <property type="entry name" value="Macrophage Migration Inhibitory Factor"/>
    <property type="match status" value="1"/>
</dbReference>
<protein>
    <submittedName>
        <fullName evidence="1">5-carboxymethyl-2-hydroxymuconate Delta-isomerase</fullName>
    </submittedName>
</protein>
<dbReference type="EMBL" id="JAYXHS010000001">
    <property type="protein sequence ID" value="MEC5384176.1"/>
    <property type="molecule type" value="Genomic_DNA"/>
</dbReference>
<dbReference type="InterPro" id="IPR004220">
    <property type="entry name" value="5-COMe_2-OHmuconate_Isoase"/>
</dbReference>
<dbReference type="PANTHER" id="PTHR37950:SF1">
    <property type="entry name" value="4-HYDROXYPHENYLACETATE CATABOLISM PROTEIN"/>
    <property type="match status" value="1"/>
</dbReference>
<gene>
    <name evidence="1" type="ORF">VVD49_00505</name>
</gene>
<dbReference type="InterPro" id="IPR014347">
    <property type="entry name" value="Tautomerase/MIF_sf"/>
</dbReference>
<evidence type="ECO:0000313" key="2">
    <source>
        <dbReference type="Proteomes" id="UP001331561"/>
    </source>
</evidence>
<sequence length="121" mass="13007">MPHINIEYTANLTEAFDATAALRAANAAIVGSGLFDEELSVKSRAILLQDFRVGNFEDGEAFVHARIHLMAGRSIEQRKQLGAAVVAAIGEAVKPTAGLRVQITAELNEMLAETYQKLVIG</sequence>
<dbReference type="SUPFAM" id="SSF55331">
    <property type="entry name" value="Tautomerase/MIF"/>
    <property type="match status" value="1"/>
</dbReference>
<dbReference type="PANTHER" id="PTHR37950">
    <property type="entry name" value="4-HYDROXYPHENYLACETATE CATABOLISM PROTEIN"/>
    <property type="match status" value="1"/>
</dbReference>
<evidence type="ECO:0000313" key="1">
    <source>
        <dbReference type="EMBL" id="MEC5384176.1"/>
    </source>
</evidence>
<organism evidence="1 2">
    <name type="scientific">Uliginosibacterium silvisoli</name>
    <dbReference type="NCBI Taxonomy" id="3114758"/>
    <lineage>
        <taxon>Bacteria</taxon>
        <taxon>Pseudomonadati</taxon>
        <taxon>Pseudomonadota</taxon>
        <taxon>Betaproteobacteria</taxon>
        <taxon>Rhodocyclales</taxon>
        <taxon>Zoogloeaceae</taxon>
        <taxon>Uliginosibacterium</taxon>
    </lineage>
</organism>
<accession>A0ABU6JYB5</accession>
<reference evidence="1 2" key="1">
    <citation type="submission" date="2024-01" db="EMBL/GenBank/DDBJ databases">
        <title>Uliginosibacterium soil sp. nov.</title>
        <authorList>
            <person name="Lv Y."/>
        </authorList>
    </citation>
    <scope>NUCLEOTIDE SEQUENCE [LARGE SCALE GENOMIC DNA]</scope>
    <source>
        <strain evidence="1 2">H3</strain>
    </source>
</reference>
<keyword evidence="2" id="KW-1185">Reference proteome</keyword>
<comment type="caution">
    <text evidence="1">The sequence shown here is derived from an EMBL/GenBank/DDBJ whole genome shotgun (WGS) entry which is preliminary data.</text>
</comment>
<dbReference type="RefSeq" id="WP_327597159.1">
    <property type="nucleotide sequence ID" value="NZ_JAYXHS010000001.1"/>
</dbReference>
<name>A0ABU6JYB5_9RHOO</name>
<dbReference type="Proteomes" id="UP001331561">
    <property type="component" value="Unassembled WGS sequence"/>
</dbReference>
<dbReference type="Pfam" id="PF02962">
    <property type="entry name" value="CHMI"/>
    <property type="match status" value="1"/>
</dbReference>
<proteinExistence type="predicted"/>
<dbReference type="CDD" id="cd00580">
    <property type="entry name" value="CHMI"/>
    <property type="match status" value="1"/>
</dbReference>